<gene>
    <name evidence="2" type="ORF">CSOL1703_00015329</name>
</gene>
<dbReference type="InterPro" id="IPR057683">
    <property type="entry name" value="DUF7923"/>
</dbReference>
<dbReference type="PANTHER" id="PTHR37543">
    <property type="entry name" value="CCCH ZINC FINGER DNA BINDING PROTEIN (AFU_ORTHOLOGUE AFUA_5G12760)"/>
    <property type="match status" value="1"/>
</dbReference>
<evidence type="ECO:0000313" key="2">
    <source>
        <dbReference type="EMBL" id="CAH0054134.1"/>
    </source>
</evidence>
<proteinExistence type="predicted"/>
<protein>
    <recommendedName>
        <fullName evidence="1">DUF7923 domain-containing protein</fullName>
    </recommendedName>
</protein>
<reference evidence="3" key="1">
    <citation type="submission" date="2019-06" db="EMBL/GenBank/DDBJ databases">
        <authorList>
            <person name="Broberg M."/>
        </authorList>
    </citation>
    <scope>NUCLEOTIDE SEQUENCE [LARGE SCALE GENOMIC DNA]</scope>
</reference>
<feature type="domain" description="DUF7923" evidence="1">
    <location>
        <begin position="20"/>
        <end position="126"/>
    </location>
</feature>
<dbReference type="PANTHER" id="PTHR37543:SF1">
    <property type="entry name" value="CCCH ZINC FINGER DNA BINDING PROTEIN (AFU_ORTHOLOGUE AFUA_5G12760)"/>
    <property type="match status" value="1"/>
</dbReference>
<organism evidence="2 3">
    <name type="scientific">Clonostachys solani</name>
    <dbReference type="NCBI Taxonomy" id="160281"/>
    <lineage>
        <taxon>Eukaryota</taxon>
        <taxon>Fungi</taxon>
        <taxon>Dikarya</taxon>
        <taxon>Ascomycota</taxon>
        <taxon>Pezizomycotina</taxon>
        <taxon>Sordariomycetes</taxon>
        <taxon>Hypocreomycetidae</taxon>
        <taxon>Hypocreales</taxon>
        <taxon>Bionectriaceae</taxon>
        <taxon>Clonostachys</taxon>
    </lineage>
</organism>
<reference evidence="2 3" key="2">
    <citation type="submission" date="2021-10" db="EMBL/GenBank/DDBJ databases">
        <authorList>
            <person name="Piombo E."/>
        </authorList>
    </citation>
    <scope>NUCLEOTIDE SEQUENCE [LARGE SCALE GENOMIC DNA]</scope>
</reference>
<name>A0A9N9ZFA6_9HYPO</name>
<keyword evidence="3" id="KW-1185">Reference proteome</keyword>
<comment type="caution">
    <text evidence="2">The sequence shown here is derived from an EMBL/GenBank/DDBJ whole genome shotgun (WGS) entry which is preliminary data.</text>
</comment>
<dbReference type="EMBL" id="CABFOC020000046">
    <property type="protein sequence ID" value="CAH0054134.1"/>
    <property type="molecule type" value="Genomic_DNA"/>
</dbReference>
<accession>A0A9N9ZFA6</accession>
<dbReference type="AlphaFoldDB" id="A0A9N9ZFA6"/>
<evidence type="ECO:0000259" key="1">
    <source>
        <dbReference type="Pfam" id="PF25540"/>
    </source>
</evidence>
<dbReference type="OrthoDB" id="2270193at2759"/>
<dbReference type="Pfam" id="PF25540">
    <property type="entry name" value="DUF7923"/>
    <property type="match status" value="1"/>
</dbReference>
<sequence>MSVKGEDVSSKKYRRKERQGRRPFVVALINADADGYMFYNNFIIKGAKGGEDAADALLARLVGQPNKVDILVKAFANVSGLGAALKRGGKAFATSFSSHQAFFDFINVRAGKEWVDFKVRNTILVTLYS</sequence>
<dbReference type="Proteomes" id="UP000775872">
    <property type="component" value="Unassembled WGS sequence"/>
</dbReference>
<evidence type="ECO:0000313" key="3">
    <source>
        <dbReference type="Proteomes" id="UP000775872"/>
    </source>
</evidence>